<proteinExistence type="inferred from homology"/>
<dbReference type="Proteomes" id="UP000186176">
    <property type="component" value="Unassembled WGS sequence"/>
</dbReference>
<comment type="similarity">
    <text evidence="2 7">Belongs to the EMP24/GP25L family.</text>
</comment>
<comment type="subcellular location">
    <subcellularLocation>
        <location evidence="1 7">Membrane</location>
        <topology evidence="1 7">Single-pass type I membrane protein</topology>
    </subcellularLocation>
</comment>
<gene>
    <name evidence="10" type="ORF">cubi_02891</name>
</gene>
<evidence type="ECO:0000256" key="4">
    <source>
        <dbReference type="ARBA" id="ARBA00022729"/>
    </source>
</evidence>
<reference evidence="10 11" key="1">
    <citation type="submission" date="2016-10" db="EMBL/GenBank/DDBJ databases">
        <title>Reductive evolution of mitochondrial metabolism and differential evolution of invasion-related proteins in Cryptosporidium.</title>
        <authorList>
            <person name="Liu S."/>
            <person name="Roellig D.M."/>
            <person name="Guo Y."/>
            <person name="Li N."/>
            <person name="Frace M.A."/>
            <person name="Tang K."/>
            <person name="Zhang L."/>
            <person name="Feng Y."/>
            <person name="Xiao L."/>
        </authorList>
    </citation>
    <scope>NUCLEOTIDE SEQUENCE [LARGE SCALE GENOMIC DNA]</scope>
    <source>
        <strain evidence="10">39726</strain>
    </source>
</reference>
<feature type="transmembrane region" description="Helical" evidence="8">
    <location>
        <begin position="7"/>
        <end position="31"/>
    </location>
</feature>
<keyword evidence="4" id="KW-0732">Signal</keyword>
<keyword evidence="5 8" id="KW-1133">Transmembrane helix</keyword>
<evidence type="ECO:0000256" key="6">
    <source>
        <dbReference type="ARBA" id="ARBA00023136"/>
    </source>
</evidence>
<dbReference type="VEuPathDB" id="CryptoDB:cubi_02891"/>
<keyword evidence="3 7" id="KW-0812">Transmembrane</keyword>
<sequence length="216" mass="25164">MKVSQRIIIQALALFLFIKYTGIHSALYFYVQEGTEKCFIQEVPKSVPIHVKYENVNNLGIDCNIIFRNPENIEVFSRHVNENEHKGSVAYLPEIDGDHKLCIRCESSNWFKSEQMKWKLSIDTGNLSEHLDVDSIASKDEANYIEEFIKSLTNKVNNQVSEGEYEFEKQEKFLHQALSVNKRIVIYSIIQLLLVSAISYFSIIHMKNFLRKQKII</sequence>
<evidence type="ECO:0000259" key="9">
    <source>
        <dbReference type="PROSITE" id="PS50866"/>
    </source>
</evidence>
<feature type="transmembrane region" description="Helical" evidence="8">
    <location>
        <begin position="184"/>
        <end position="204"/>
    </location>
</feature>
<dbReference type="AlphaFoldDB" id="A0A1J4MIN2"/>
<dbReference type="Pfam" id="PF01105">
    <property type="entry name" value="EMP24_GP25L"/>
    <property type="match status" value="1"/>
</dbReference>
<evidence type="ECO:0000313" key="10">
    <source>
        <dbReference type="EMBL" id="OII74089.1"/>
    </source>
</evidence>
<accession>A0A1J4MIN2</accession>
<name>A0A1J4MIN2_9CRYT</name>
<dbReference type="InterPro" id="IPR015720">
    <property type="entry name" value="Emp24-like"/>
</dbReference>
<dbReference type="GeneID" id="39979681"/>
<feature type="domain" description="GOLD" evidence="9">
    <location>
        <begin position="36"/>
        <end position="122"/>
    </location>
</feature>
<dbReference type="PANTHER" id="PTHR22811">
    <property type="entry name" value="TRANSMEMBRANE EMP24 DOMAIN-CONTAINING PROTEIN"/>
    <property type="match status" value="1"/>
</dbReference>
<evidence type="ECO:0000256" key="2">
    <source>
        <dbReference type="ARBA" id="ARBA00007104"/>
    </source>
</evidence>
<evidence type="ECO:0000256" key="8">
    <source>
        <dbReference type="SAM" id="Phobius"/>
    </source>
</evidence>
<evidence type="ECO:0000256" key="3">
    <source>
        <dbReference type="ARBA" id="ARBA00022692"/>
    </source>
</evidence>
<evidence type="ECO:0000256" key="1">
    <source>
        <dbReference type="ARBA" id="ARBA00004479"/>
    </source>
</evidence>
<dbReference type="RefSeq" id="XP_028875309.1">
    <property type="nucleotide sequence ID" value="XM_029019902.1"/>
</dbReference>
<keyword evidence="11" id="KW-1185">Reference proteome</keyword>
<keyword evidence="6 8" id="KW-0472">Membrane</keyword>
<evidence type="ECO:0000313" key="11">
    <source>
        <dbReference type="Proteomes" id="UP000186176"/>
    </source>
</evidence>
<organism evidence="10 11">
    <name type="scientific">Cryptosporidium ubiquitum</name>
    <dbReference type="NCBI Taxonomy" id="857276"/>
    <lineage>
        <taxon>Eukaryota</taxon>
        <taxon>Sar</taxon>
        <taxon>Alveolata</taxon>
        <taxon>Apicomplexa</taxon>
        <taxon>Conoidasida</taxon>
        <taxon>Coccidia</taxon>
        <taxon>Eucoccidiorida</taxon>
        <taxon>Eimeriorina</taxon>
        <taxon>Cryptosporidiidae</taxon>
        <taxon>Cryptosporidium</taxon>
    </lineage>
</organism>
<dbReference type="GO" id="GO:0016020">
    <property type="term" value="C:membrane"/>
    <property type="evidence" value="ECO:0007669"/>
    <property type="project" value="UniProtKB-SubCell"/>
</dbReference>
<dbReference type="EMBL" id="LRBP01000013">
    <property type="protein sequence ID" value="OII74089.1"/>
    <property type="molecule type" value="Genomic_DNA"/>
</dbReference>
<dbReference type="InterPro" id="IPR009038">
    <property type="entry name" value="GOLD_dom"/>
</dbReference>
<dbReference type="OrthoDB" id="3427at2759"/>
<evidence type="ECO:0000256" key="5">
    <source>
        <dbReference type="ARBA" id="ARBA00022989"/>
    </source>
</evidence>
<dbReference type="SMART" id="SM01190">
    <property type="entry name" value="EMP24_GP25L"/>
    <property type="match status" value="1"/>
</dbReference>
<protein>
    <recommendedName>
        <fullName evidence="9">GOLD domain-containing protein</fullName>
    </recommendedName>
</protein>
<evidence type="ECO:0000256" key="7">
    <source>
        <dbReference type="RuleBase" id="RU003827"/>
    </source>
</evidence>
<comment type="caution">
    <text evidence="10">The sequence shown here is derived from an EMBL/GenBank/DDBJ whole genome shotgun (WGS) entry which is preliminary data.</text>
</comment>
<dbReference type="PROSITE" id="PS50866">
    <property type="entry name" value="GOLD"/>
    <property type="match status" value="1"/>
</dbReference>